<dbReference type="SUPFAM" id="SSF56925">
    <property type="entry name" value="OMPA-like"/>
    <property type="match status" value="1"/>
</dbReference>
<dbReference type="STRING" id="1073325.SAMN05444483_101257"/>
<keyword evidence="1" id="KW-0732">Signal</keyword>
<reference evidence="4" key="1">
    <citation type="submission" date="2016-11" db="EMBL/GenBank/DDBJ databases">
        <authorList>
            <person name="Varghese N."/>
            <person name="Submissions S."/>
        </authorList>
    </citation>
    <scope>NUCLEOTIDE SEQUENCE [LARGE SCALE GENOMIC DNA]</scope>
    <source>
        <strain evidence="4">DSM 24579</strain>
    </source>
</reference>
<gene>
    <name evidence="3" type="ORF">SAMN05444483_101257</name>
</gene>
<dbReference type="Pfam" id="PF13568">
    <property type="entry name" value="OMP_b-brl_2"/>
    <property type="match status" value="1"/>
</dbReference>
<dbReference type="InterPro" id="IPR011250">
    <property type="entry name" value="OMP/PagP_B-barrel"/>
</dbReference>
<evidence type="ECO:0000313" key="4">
    <source>
        <dbReference type="Proteomes" id="UP000183945"/>
    </source>
</evidence>
<proteinExistence type="predicted"/>
<keyword evidence="4" id="KW-1185">Reference proteome</keyword>
<evidence type="ECO:0000313" key="3">
    <source>
        <dbReference type="EMBL" id="SHF47722.1"/>
    </source>
</evidence>
<feature type="domain" description="Outer membrane protein beta-barrel" evidence="2">
    <location>
        <begin position="19"/>
        <end position="179"/>
    </location>
</feature>
<sequence length="239" mass="26692">MNRNFLLIVLSVLCFSAAQAQEYSFGVKAGGNYSLGGELEAFSPKVGSTPPKSIGVYEGQSSIGFQAGVFLELRFNKFFVRPEILFNQLESEYELPGYTSTYSIEKLNIPLLFGYEITDNFDVFAGPAYNNIINSSFDGTRKPNATIVVQDTPLAGQIGVKWTFLKRFEIDLRYEHMLTKKQITTYNMDSTLFVGGSGSLTQISFDDPRLNQIMLSLSFKIGDSESNTGRRRSAQSCYF</sequence>
<feature type="chain" id="PRO_5009909183" evidence="1">
    <location>
        <begin position="21"/>
        <end position="239"/>
    </location>
</feature>
<dbReference type="RefSeq" id="WP_072875928.1">
    <property type="nucleotide sequence ID" value="NZ_FQVT01000001.1"/>
</dbReference>
<dbReference type="Proteomes" id="UP000183945">
    <property type="component" value="Unassembled WGS sequence"/>
</dbReference>
<evidence type="ECO:0000259" key="2">
    <source>
        <dbReference type="Pfam" id="PF13568"/>
    </source>
</evidence>
<dbReference type="EMBL" id="FQVT01000001">
    <property type="protein sequence ID" value="SHF47722.1"/>
    <property type="molecule type" value="Genomic_DNA"/>
</dbReference>
<feature type="signal peptide" evidence="1">
    <location>
        <begin position="1"/>
        <end position="20"/>
    </location>
</feature>
<organism evidence="3 4">
    <name type="scientific">Salegentibacter echinorum</name>
    <dbReference type="NCBI Taxonomy" id="1073325"/>
    <lineage>
        <taxon>Bacteria</taxon>
        <taxon>Pseudomonadati</taxon>
        <taxon>Bacteroidota</taxon>
        <taxon>Flavobacteriia</taxon>
        <taxon>Flavobacteriales</taxon>
        <taxon>Flavobacteriaceae</taxon>
        <taxon>Salegentibacter</taxon>
    </lineage>
</organism>
<name>A0A1M5BZV5_SALEC</name>
<dbReference type="OrthoDB" id="1421140at2"/>
<protein>
    <submittedName>
        <fullName evidence="3">Outer membrane protein beta-barrel domain-containing protein</fullName>
    </submittedName>
</protein>
<dbReference type="Gene3D" id="2.40.160.20">
    <property type="match status" value="1"/>
</dbReference>
<evidence type="ECO:0000256" key="1">
    <source>
        <dbReference type="SAM" id="SignalP"/>
    </source>
</evidence>
<accession>A0A1M5BZV5</accession>
<dbReference type="InterPro" id="IPR025665">
    <property type="entry name" value="Beta-barrel_OMP_2"/>
</dbReference>
<dbReference type="AlphaFoldDB" id="A0A1M5BZV5"/>